<dbReference type="InterPro" id="IPR000209">
    <property type="entry name" value="Peptidase_S8/S53_dom"/>
</dbReference>
<evidence type="ECO:0000259" key="7">
    <source>
        <dbReference type="Pfam" id="PF18962"/>
    </source>
</evidence>
<dbReference type="GO" id="GO:0016787">
    <property type="term" value="F:hydrolase activity"/>
    <property type="evidence" value="ECO:0007669"/>
    <property type="project" value="UniProtKB-KW"/>
</dbReference>
<sequence>MLPFFSIKTVLGQNPAPVKSIPGKLVFKLKPEYKTYAKGNTIQLSALNQALATIKAGSVQQKYPKATLPADKPGAVDLTLIYEVKLDKNASLVNAKKMLLKTGVLAYAETLNALEPLFQTNDPLSDSTATVKQYHLKNIKAYRGWDFEQGDTSIVIGILDTGIRYSHKDLKGNLKYNYADPIDGIDNDQDGYVDNFRGWDMADNDNNATADASGHGVGVTGVASAVTQNNKGVAGVGFKSKFLPIKIYPTTPTGTFAGYEAIVFAADHGCDVINLSWGGVYPPSLYEQDVINYAAINKNRVVIAAAGNNSAKLDFYPASYKNVLSVGTTDQQNIKALTFGHKVDVVAPGLGILTTSNNHDSAYVQGNGSSYACPMVAGTAALVKKKFPQFNALQIAEQIRTTADADIYSLPANAAFTGQLGHGLLDVAKALSTINAKSVRYTEINTNKKGVHHPGDTLYLTVEFKNYLAPLANLDVVVSSSSQYLTVFQGNFPAGAMATLSSKTTTIPFSFVLAANTPVNEKIAIRFDYTDGTYTDSEYYEMFLNPDFVTIDINEVDVTVTSRGNIGYNDMNPEQGNGVRYKLQNLLAEGGFMVGTSPTKVSDNVRNENFDPDGDFYSLNNVHFVNALPRADQMAEGMMQDSFPQRVTTVGVKVFYKGLAWENAPNDKFVIMEYQVINQSTDTLQNLYAGMYADWDIIDAARNVAAWDSVNKMGYAHHITKTTHFAGIKLITPGAPSFYAFDFATPPAGTIDISNGFTNAEKYQALAGGVARKTAGTLASGNDVSFVIGEKLPDLAPADTAIIALAILAGDSLADLQASAQAAQLQYYAKPNTGIKPGFVTPPIKVYPNPASDLLQLELPAHFSKTETHLELINTVGKSVAFKTLKPGSKSTLNVSGLATGLYVLKVRNNGMIQTQKIQIVR</sequence>
<evidence type="ECO:0000313" key="8">
    <source>
        <dbReference type="EMBL" id="MFC5269734.1"/>
    </source>
</evidence>
<dbReference type="SUPFAM" id="SSF52743">
    <property type="entry name" value="Subtilisin-like"/>
    <property type="match status" value="1"/>
</dbReference>
<keyword evidence="4 5" id="KW-0720">Serine protease</keyword>
<dbReference type="PROSITE" id="PS51892">
    <property type="entry name" value="SUBTILASE"/>
    <property type="match status" value="1"/>
</dbReference>
<dbReference type="InterPro" id="IPR050131">
    <property type="entry name" value="Peptidase_S8_subtilisin-like"/>
</dbReference>
<dbReference type="InterPro" id="IPR023827">
    <property type="entry name" value="Peptidase_S8_Asp-AS"/>
</dbReference>
<dbReference type="Pfam" id="PF00082">
    <property type="entry name" value="Peptidase_S8"/>
    <property type="match status" value="1"/>
</dbReference>
<feature type="domain" description="Peptidase S8/S53" evidence="6">
    <location>
        <begin position="153"/>
        <end position="415"/>
    </location>
</feature>
<accession>A0ABW0EA51</accession>
<name>A0ABW0EA51_9BACT</name>
<evidence type="ECO:0000259" key="6">
    <source>
        <dbReference type="Pfam" id="PF00082"/>
    </source>
</evidence>
<feature type="active site" description="Charge relay system" evidence="5">
    <location>
        <position position="160"/>
    </location>
</feature>
<proteinExistence type="inferred from homology"/>
<comment type="caution">
    <text evidence="8">The sequence shown here is derived from an EMBL/GenBank/DDBJ whole genome shotgun (WGS) entry which is preliminary data.</text>
</comment>
<reference evidence="9" key="1">
    <citation type="journal article" date="2019" name="Int. J. Syst. Evol. Microbiol.">
        <title>The Global Catalogue of Microorganisms (GCM) 10K type strain sequencing project: providing services to taxonomists for standard genome sequencing and annotation.</title>
        <authorList>
            <consortium name="The Broad Institute Genomics Platform"/>
            <consortium name="The Broad Institute Genome Sequencing Center for Infectious Disease"/>
            <person name="Wu L."/>
            <person name="Ma J."/>
        </authorList>
    </citation>
    <scope>NUCLEOTIDE SEQUENCE [LARGE SCALE GENOMIC DNA]</scope>
    <source>
        <strain evidence="9">KACC 12602</strain>
    </source>
</reference>
<evidence type="ECO:0000256" key="1">
    <source>
        <dbReference type="ARBA" id="ARBA00011073"/>
    </source>
</evidence>
<evidence type="ECO:0000256" key="2">
    <source>
        <dbReference type="ARBA" id="ARBA00022670"/>
    </source>
</evidence>
<feature type="domain" description="Secretion system C-terminal sorting" evidence="7">
    <location>
        <begin position="846"/>
        <end position="920"/>
    </location>
</feature>
<dbReference type="Proteomes" id="UP001596161">
    <property type="component" value="Unassembled WGS sequence"/>
</dbReference>
<dbReference type="PANTHER" id="PTHR43806">
    <property type="entry name" value="PEPTIDASE S8"/>
    <property type="match status" value="1"/>
</dbReference>
<evidence type="ECO:0000256" key="4">
    <source>
        <dbReference type="ARBA" id="ARBA00022825"/>
    </source>
</evidence>
<feature type="active site" description="Charge relay system" evidence="5">
    <location>
        <position position="215"/>
    </location>
</feature>
<dbReference type="InterPro" id="IPR036852">
    <property type="entry name" value="Peptidase_S8/S53_dom_sf"/>
</dbReference>
<evidence type="ECO:0000256" key="3">
    <source>
        <dbReference type="ARBA" id="ARBA00022801"/>
    </source>
</evidence>
<dbReference type="Pfam" id="PF18962">
    <property type="entry name" value="Por_Secre_tail"/>
    <property type="match status" value="1"/>
</dbReference>
<dbReference type="PRINTS" id="PR00723">
    <property type="entry name" value="SUBTILISIN"/>
</dbReference>
<keyword evidence="3 5" id="KW-0378">Hydrolase</keyword>
<dbReference type="EC" id="3.4.-.-" evidence="8"/>
<dbReference type="NCBIfam" id="TIGR04183">
    <property type="entry name" value="Por_Secre_tail"/>
    <property type="match status" value="1"/>
</dbReference>
<keyword evidence="2 5" id="KW-0645">Protease</keyword>
<comment type="similarity">
    <text evidence="1 5">Belongs to the peptidase S8 family.</text>
</comment>
<gene>
    <name evidence="8" type="ORF">ACFPIB_03870</name>
</gene>
<dbReference type="InterPro" id="IPR026444">
    <property type="entry name" value="Secre_tail"/>
</dbReference>
<evidence type="ECO:0000313" key="9">
    <source>
        <dbReference type="Proteomes" id="UP001596161"/>
    </source>
</evidence>
<keyword evidence="9" id="KW-1185">Reference proteome</keyword>
<feature type="active site" description="Charge relay system" evidence="5">
    <location>
        <position position="370"/>
    </location>
</feature>
<protein>
    <submittedName>
        <fullName evidence="8">S8/S53 family peptidase</fullName>
        <ecNumber evidence="8">3.4.-.-</ecNumber>
    </submittedName>
</protein>
<evidence type="ECO:0000256" key="5">
    <source>
        <dbReference type="PROSITE-ProRule" id="PRU01240"/>
    </source>
</evidence>
<dbReference type="Gene3D" id="3.40.50.200">
    <property type="entry name" value="Peptidase S8/S53 domain"/>
    <property type="match status" value="1"/>
</dbReference>
<organism evidence="8 9">
    <name type="scientific">Adhaeribacter terreus</name>
    <dbReference type="NCBI Taxonomy" id="529703"/>
    <lineage>
        <taxon>Bacteria</taxon>
        <taxon>Pseudomonadati</taxon>
        <taxon>Bacteroidota</taxon>
        <taxon>Cytophagia</taxon>
        <taxon>Cytophagales</taxon>
        <taxon>Hymenobacteraceae</taxon>
        <taxon>Adhaeribacter</taxon>
    </lineage>
</organism>
<dbReference type="EMBL" id="JBHSKT010000002">
    <property type="protein sequence ID" value="MFC5269734.1"/>
    <property type="molecule type" value="Genomic_DNA"/>
</dbReference>
<dbReference type="InterPro" id="IPR015500">
    <property type="entry name" value="Peptidase_S8_subtilisin-rel"/>
</dbReference>
<dbReference type="PROSITE" id="PS00136">
    <property type="entry name" value="SUBTILASE_ASP"/>
    <property type="match status" value="1"/>
</dbReference>
<dbReference type="RefSeq" id="WP_378016114.1">
    <property type="nucleotide sequence ID" value="NZ_JBHSKT010000002.1"/>
</dbReference>
<dbReference type="PANTHER" id="PTHR43806:SF11">
    <property type="entry name" value="CEREVISIN-RELATED"/>
    <property type="match status" value="1"/>
</dbReference>